<evidence type="ECO:0000313" key="1">
    <source>
        <dbReference type="Proteomes" id="UP000887579"/>
    </source>
</evidence>
<dbReference type="WBParaSite" id="ES5_v2.g16800.t1">
    <property type="protein sequence ID" value="ES5_v2.g16800.t1"/>
    <property type="gene ID" value="ES5_v2.g16800"/>
</dbReference>
<dbReference type="Proteomes" id="UP000887579">
    <property type="component" value="Unplaced"/>
</dbReference>
<accession>A0AC34FHK4</accession>
<organism evidence="1 2">
    <name type="scientific">Panagrolaimus sp. ES5</name>
    <dbReference type="NCBI Taxonomy" id="591445"/>
    <lineage>
        <taxon>Eukaryota</taxon>
        <taxon>Metazoa</taxon>
        <taxon>Ecdysozoa</taxon>
        <taxon>Nematoda</taxon>
        <taxon>Chromadorea</taxon>
        <taxon>Rhabditida</taxon>
        <taxon>Tylenchina</taxon>
        <taxon>Panagrolaimomorpha</taxon>
        <taxon>Panagrolaimoidea</taxon>
        <taxon>Panagrolaimidae</taxon>
        <taxon>Panagrolaimus</taxon>
    </lineage>
</organism>
<reference evidence="2" key="1">
    <citation type="submission" date="2022-11" db="UniProtKB">
        <authorList>
            <consortium name="WormBaseParasite"/>
        </authorList>
    </citation>
    <scope>IDENTIFICATION</scope>
</reference>
<proteinExistence type="predicted"/>
<sequence>MSKTPTFKRIQITRPFTFVTNVQLNRPEKRNAFDAIFWKEIGDAFNFLATDSDTRVIILTGNGPVFCAGIDLNASDELLNSGNNNENENGEQDFARKARKMREKIIFLQNSLQSIDSCPKPVIAAIHKACFGGGVDLIAACDIRVAVDGTLFSVKEVDIGLAADVGSLNRLPKICGNNSWIREISFTARAFDAKEALKHDLLSTVYPTQEIMKLEVEKHAKIIASKSPVAVEGTKIILNYSRDHSVQDSLTFTANWNMSQLFTEDVPKSAMASFQKQELPKFSKL</sequence>
<evidence type="ECO:0000313" key="2">
    <source>
        <dbReference type="WBParaSite" id="ES5_v2.g16800.t1"/>
    </source>
</evidence>
<protein>
    <submittedName>
        <fullName evidence="2">Uncharacterized protein</fullName>
    </submittedName>
</protein>
<name>A0AC34FHK4_9BILA</name>